<feature type="binding site" evidence="5">
    <location>
        <position position="56"/>
    </location>
    <ligand>
        <name>Ca(2+)</name>
        <dbReference type="ChEBI" id="CHEBI:29108"/>
    </ligand>
</feature>
<keyword evidence="8" id="KW-0378">Hydrolase</keyword>
<sequence>MESRTLLLLLLQAVLKGSPGKSHVVKTRGLIELAGAVQCSTGRSALAYVAYGCYCGLGGHGWPRDQADWCCHKHDCCYEKAELAGCSPKMDRYEWTCKDKVVVCDTLDDTCEKILCKCDSNAAKCLRKAPYNLKYTFWLNFLCGQDHPTCSYH</sequence>
<evidence type="ECO:0000256" key="4">
    <source>
        <dbReference type="PIRSR" id="PIRSR601211-1"/>
    </source>
</evidence>
<keyword evidence="8" id="KW-0732">Signal</keyword>
<dbReference type="GO" id="GO:0005576">
    <property type="term" value="C:extracellular region"/>
    <property type="evidence" value="ECO:0007669"/>
    <property type="project" value="UniProtKB-SubCell"/>
</dbReference>
<protein>
    <recommendedName>
        <fullName evidence="8">Phospholipase A2</fullName>
        <ecNumber evidence="8">3.1.1.4</ecNumber>
    </recommendedName>
</protein>
<dbReference type="SMART" id="SM00085">
    <property type="entry name" value="PA2c"/>
    <property type="match status" value="1"/>
</dbReference>
<dbReference type="GO" id="GO:0006644">
    <property type="term" value="P:phospholipid metabolic process"/>
    <property type="evidence" value="ECO:0007669"/>
    <property type="project" value="InterPro"/>
</dbReference>
<feature type="disulfide bond" evidence="6">
    <location>
        <begin position="53"/>
        <end position="143"/>
    </location>
</feature>
<evidence type="ECO:0000256" key="3">
    <source>
        <dbReference type="ARBA" id="ARBA00023157"/>
    </source>
</evidence>
<keyword evidence="3 6" id="KW-1015">Disulfide bond</keyword>
<proteinExistence type="inferred from homology"/>
<dbReference type="Proteomes" id="UP000515159">
    <property type="component" value="Chromosome 11"/>
</dbReference>
<dbReference type="CDD" id="cd00125">
    <property type="entry name" value="PLA2c"/>
    <property type="match status" value="1"/>
</dbReference>
<evidence type="ECO:0000256" key="6">
    <source>
        <dbReference type="PIRSR" id="PIRSR601211-3"/>
    </source>
</evidence>
<dbReference type="PRINTS" id="PR00389">
    <property type="entry name" value="PHPHLIPASEA2"/>
</dbReference>
<evidence type="ECO:0000256" key="7">
    <source>
        <dbReference type="RuleBase" id="RU003654"/>
    </source>
</evidence>
<dbReference type="InterPro" id="IPR016090">
    <property type="entry name" value="PLA2-like_dom"/>
</dbReference>
<feature type="disulfide bond" evidence="6">
    <location>
        <begin position="77"/>
        <end position="118"/>
    </location>
</feature>
<name>A0A6P8SJP1_GEOSA</name>
<feature type="disulfide bond" evidence="6">
    <location>
        <begin position="76"/>
        <end position="150"/>
    </location>
</feature>
<comment type="similarity">
    <text evidence="7">Belongs to the phospholipase A2 family.</text>
</comment>
<dbReference type="GO" id="GO:0047498">
    <property type="term" value="F:calcium-dependent phospholipase A2 activity"/>
    <property type="evidence" value="ECO:0007669"/>
    <property type="project" value="TreeGrafter"/>
</dbReference>
<reference evidence="11" key="1">
    <citation type="submission" date="2025-08" db="UniProtKB">
        <authorList>
            <consortium name="RefSeq"/>
        </authorList>
    </citation>
    <scope>IDENTIFICATION</scope>
</reference>
<evidence type="ECO:0000313" key="10">
    <source>
        <dbReference type="Proteomes" id="UP000515159"/>
    </source>
</evidence>
<comment type="cofactor">
    <cofactor evidence="5">
        <name>Ca(2+)</name>
        <dbReference type="ChEBI" id="CHEBI:29108"/>
    </cofactor>
    <text evidence="5">Binds 1 Ca(2+) ion per subunit.</text>
</comment>
<keyword evidence="10" id="KW-1185">Reference proteome</keyword>
<dbReference type="CTD" id="8399"/>
<evidence type="ECO:0000259" key="9">
    <source>
        <dbReference type="SMART" id="SM00085"/>
    </source>
</evidence>
<dbReference type="FunCoup" id="A0A6P8SJP1">
    <property type="interactions" value="487"/>
</dbReference>
<dbReference type="GO" id="GO:0050482">
    <property type="term" value="P:arachidonate secretion"/>
    <property type="evidence" value="ECO:0007669"/>
    <property type="project" value="InterPro"/>
</dbReference>
<dbReference type="Gene3D" id="1.20.90.10">
    <property type="entry name" value="Phospholipase A2 domain"/>
    <property type="match status" value="1"/>
</dbReference>
<keyword evidence="8" id="KW-0443">Lipid metabolism</keyword>
<feature type="binding site" evidence="5">
    <location>
        <position position="75"/>
    </location>
    <ligand>
        <name>Ca(2+)</name>
        <dbReference type="ChEBI" id="CHEBI:29108"/>
    </ligand>
</feature>
<feature type="active site" evidence="4">
    <location>
        <position position="74"/>
    </location>
</feature>
<evidence type="ECO:0000256" key="1">
    <source>
        <dbReference type="ARBA" id="ARBA00004613"/>
    </source>
</evidence>
<feature type="signal peptide" evidence="8">
    <location>
        <begin position="1"/>
        <end position="20"/>
    </location>
</feature>
<evidence type="ECO:0000313" key="11">
    <source>
        <dbReference type="RefSeq" id="XP_033818742.1"/>
    </source>
</evidence>
<feature type="binding site" evidence="5">
    <location>
        <position position="54"/>
    </location>
    <ligand>
        <name>Ca(2+)</name>
        <dbReference type="ChEBI" id="CHEBI:29108"/>
    </ligand>
</feature>
<feature type="disulfide bond" evidence="6">
    <location>
        <begin position="104"/>
        <end position="116"/>
    </location>
</feature>
<dbReference type="KEGG" id="gsh:117368997"/>
<feature type="active site" evidence="4">
    <location>
        <position position="119"/>
    </location>
</feature>
<dbReference type="PROSITE" id="PS00118">
    <property type="entry name" value="PA2_HIS"/>
    <property type="match status" value="1"/>
</dbReference>
<dbReference type="FunFam" id="1.20.90.10:FF:000001">
    <property type="entry name" value="Basic phospholipase A2 homolog"/>
    <property type="match status" value="1"/>
</dbReference>
<dbReference type="SUPFAM" id="SSF48619">
    <property type="entry name" value="Phospholipase A2, PLA2"/>
    <property type="match status" value="1"/>
</dbReference>
<dbReference type="InParanoid" id="A0A6P8SJP1"/>
<dbReference type="EC" id="3.1.1.4" evidence="8"/>
<evidence type="ECO:0000256" key="8">
    <source>
        <dbReference type="RuleBase" id="RU361236"/>
    </source>
</evidence>
<comment type="subcellular location">
    <subcellularLocation>
        <location evidence="1 8">Secreted</location>
    </subcellularLocation>
</comment>
<dbReference type="RefSeq" id="XP_033818742.1">
    <property type="nucleotide sequence ID" value="XM_033962851.1"/>
</dbReference>
<dbReference type="InterPro" id="IPR033113">
    <property type="entry name" value="PLA2_histidine"/>
</dbReference>
<feature type="disulfide bond" evidence="6">
    <location>
        <begin position="55"/>
        <end position="71"/>
    </location>
</feature>
<organism evidence="10 11">
    <name type="scientific">Geotrypetes seraphini</name>
    <name type="common">Gaboon caecilian</name>
    <name type="synonym">Caecilia seraphini</name>
    <dbReference type="NCBI Taxonomy" id="260995"/>
    <lineage>
        <taxon>Eukaryota</taxon>
        <taxon>Metazoa</taxon>
        <taxon>Chordata</taxon>
        <taxon>Craniata</taxon>
        <taxon>Vertebrata</taxon>
        <taxon>Euteleostomi</taxon>
        <taxon>Amphibia</taxon>
        <taxon>Gymnophiona</taxon>
        <taxon>Geotrypetes</taxon>
    </lineage>
</organism>
<accession>A0A6P8SJP1</accession>
<keyword evidence="2 8" id="KW-0964">Secreted</keyword>
<comment type="catalytic activity">
    <reaction evidence="8">
        <text>a 1,2-diacyl-sn-glycero-3-phosphocholine + H2O = a 1-acyl-sn-glycero-3-phosphocholine + a fatty acid + H(+)</text>
        <dbReference type="Rhea" id="RHEA:15801"/>
        <dbReference type="ChEBI" id="CHEBI:15377"/>
        <dbReference type="ChEBI" id="CHEBI:15378"/>
        <dbReference type="ChEBI" id="CHEBI:28868"/>
        <dbReference type="ChEBI" id="CHEBI:57643"/>
        <dbReference type="ChEBI" id="CHEBI:58168"/>
        <dbReference type="EC" id="3.1.1.4"/>
    </reaction>
</comment>
<dbReference type="PANTHER" id="PTHR11716:SF4">
    <property type="entry name" value="GROUP 10 SECRETORY PHOSPHOLIPASE A2"/>
    <property type="match status" value="1"/>
</dbReference>
<feature type="disulfide bond" evidence="6">
    <location>
        <begin position="86"/>
        <end position="111"/>
    </location>
</feature>
<gene>
    <name evidence="11" type="primary">PLA2G10</name>
</gene>
<dbReference type="OrthoDB" id="10069378at2759"/>
<dbReference type="GO" id="GO:0016042">
    <property type="term" value="P:lipid catabolic process"/>
    <property type="evidence" value="ECO:0007669"/>
    <property type="project" value="InterPro"/>
</dbReference>
<dbReference type="PANTHER" id="PTHR11716">
    <property type="entry name" value="PHOSPHOLIPASE A2 FAMILY MEMBER"/>
    <property type="match status" value="1"/>
</dbReference>
<feature type="domain" description="Phospholipase A2-like central" evidence="9">
    <location>
        <begin position="29"/>
        <end position="144"/>
    </location>
</feature>
<dbReference type="GO" id="GO:0005509">
    <property type="term" value="F:calcium ion binding"/>
    <property type="evidence" value="ECO:0007669"/>
    <property type="project" value="InterPro"/>
</dbReference>
<evidence type="ECO:0000256" key="2">
    <source>
        <dbReference type="ARBA" id="ARBA00022525"/>
    </source>
</evidence>
<dbReference type="GO" id="GO:0005543">
    <property type="term" value="F:phospholipid binding"/>
    <property type="evidence" value="ECO:0007669"/>
    <property type="project" value="TreeGrafter"/>
</dbReference>
<dbReference type="InterPro" id="IPR001211">
    <property type="entry name" value="PLA2"/>
</dbReference>
<dbReference type="InterPro" id="IPR036444">
    <property type="entry name" value="PLipase_A2_dom_sf"/>
</dbReference>
<evidence type="ECO:0000256" key="5">
    <source>
        <dbReference type="PIRSR" id="PIRSR601211-2"/>
    </source>
</evidence>
<feature type="disulfide bond" evidence="6">
    <location>
        <begin position="70"/>
        <end position="125"/>
    </location>
</feature>
<dbReference type="GeneID" id="117368997"/>
<keyword evidence="5" id="KW-0479">Metal-binding</keyword>
<feature type="chain" id="PRO_5028506776" description="Phospholipase A2" evidence="8">
    <location>
        <begin position="21"/>
        <end position="153"/>
    </location>
</feature>
<keyword evidence="5 8" id="KW-0106">Calcium</keyword>
<dbReference type="Pfam" id="PF00068">
    <property type="entry name" value="Phospholip_A2_1"/>
    <property type="match status" value="1"/>
</dbReference>
<feature type="binding site" evidence="5">
    <location>
        <position position="58"/>
    </location>
    <ligand>
        <name>Ca(2+)</name>
        <dbReference type="ChEBI" id="CHEBI:29108"/>
    </ligand>
</feature>
<dbReference type="AlphaFoldDB" id="A0A6P8SJP1"/>